<dbReference type="EMBL" id="JBGNYA010000001">
    <property type="protein sequence ID" value="MFA1610199.1"/>
    <property type="molecule type" value="Genomic_DNA"/>
</dbReference>
<proteinExistence type="predicted"/>
<dbReference type="RefSeq" id="WP_372387565.1">
    <property type="nucleotide sequence ID" value="NZ_JBGNYA010000001.1"/>
</dbReference>
<evidence type="ECO:0000256" key="1">
    <source>
        <dbReference type="ARBA" id="ARBA00022603"/>
    </source>
</evidence>
<dbReference type="GO" id="GO:0102208">
    <property type="term" value="F:2-polyprenyl-6-hydroxyphenol methylase activity"/>
    <property type="evidence" value="ECO:0007669"/>
    <property type="project" value="UniProtKB-EC"/>
</dbReference>
<evidence type="ECO:0000313" key="5">
    <source>
        <dbReference type="EMBL" id="MFA1610199.1"/>
    </source>
</evidence>
<dbReference type="InterPro" id="IPR029063">
    <property type="entry name" value="SAM-dependent_MTases_sf"/>
</dbReference>
<organism evidence="5 6">
    <name type="scientific">Halobellus rubicundus</name>
    <dbReference type="NCBI Taxonomy" id="2996466"/>
    <lineage>
        <taxon>Archaea</taxon>
        <taxon>Methanobacteriati</taxon>
        <taxon>Methanobacteriota</taxon>
        <taxon>Stenosarchaea group</taxon>
        <taxon>Halobacteria</taxon>
        <taxon>Halobacteriales</taxon>
        <taxon>Haloferacaceae</taxon>
        <taxon>Halobellus</taxon>
    </lineage>
</organism>
<sequence length="205" mass="23040">MTTWDERFRRGEYPSDPDPSPVLCEYVGEAADGRALDVACGTGRNAVFLADRGYEVDALDQSAEGLRIARANAAERGVDDRLNPIRADATQFAYREDRYDVVTISFYRTLDRLGDIKAALRPGGLLFYQHHLRADPPAEMGPSTDRYRFRANELLRACLDLTVLYYEESSEVVDGSRSATVEIVARNSHGGRQSYPETAWSEPRR</sequence>
<keyword evidence="1 5" id="KW-0489">Methyltransferase</keyword>
<accession>A0ABD5MC87</accession>
<evidence type="ECO:0000256" key="3">
    <source>
        <dbReference type="ARBA" id="ARBA00022691"/>
    </source>
</evidence>
<dbReference type="Proteomes" id="UP001570511">
    <property type="component" value="Unassembled WGS sequence"/>
</dbReference>
<keyword evidence="3" id="KW-0949">S-adenosyl-L-methionine</keyword>
<dbReference type="EC" id="2.1.1.222" evidence="5"/>
<dbReference type="InterPro" id="IPR041698">
    <property type="entry name" value="Methyltransf_25"/>
</dbReference>
<evidence type="ECO:0000259" key="4">
    <source>
        <dbReference type="Pfam" id="PF13649"/>
    </source>
</evidence>
<comment type="caution">
    <text evidence="5">The sequence shown here is derived from an EMBL/GenBank/DDBJ whole genome shotgun (WGS) entry which is preliminary data.</text>
</comment>
<reference evidence="5 6" key="1">
    <citation type="submission" date="2024-08" db="EMBL/GenBank/DDBJ databases">
        <title>Halobellus sp. MBLA0158 whole genome sequence.</title>
        <authorList>
            <person name="Hwang C.Y."/>
            <person name="Cho E.-S."/>
            <person name="Seo M.-J."/>
        </authorList>
    </citation>
    <scope>NUCLEOTIDE SEQUENCE [LARGE SCALE GENOMIC DNA]</scope>
    <source>
        <strain evidence="5 6">MBLA0158</strain>
    </source>
</reference>
<dbReference type="PANTHER" id="PTHR43464">
    <property type="entry name" value="METHYLTRANSFERASE"/>
    <property type="match status" value="1"/>
</dbReference>
<dbReference type="GO" id="GO:0061542">
    <property type="term" value="F:3-demethylubiquinol 3-O-methyltransferase activity"/>
    <property type="evidence" value="ECO:0007669"/>
    <property type="project" value="UniProtKB-EC"/>
</dbReference>
<protein>
    <submittedName>
        <fullName evidence="5">Class I SAM-dependent methyltransferase</fullName>
        <ecNumber evidence="5">2.1.1.222</ecNumber>
        <ecNumber evidence="5">2.1.1.64</ecNumber>
    </submittedName>
</protein>
<gene>
    <name evidence="5" type="ORF">OS889_04175</name>
</gene>
<evidence type="ECO:0000256" key="2">
    <source>
        <dbReference type="ARBA" id="ARBA00022679"/>
    </source>
</evidence>
<dbReference type="GO" id="GO:0032259">
    <property type="term" value="P:methylation"/>
    <property type="evidence" value="ECO:0007669"/>
    <property type="project" value="UniProtKB-KW"/>
</dbReference>
<dbReference type="AlphaFoldDB" id="A0ABD5MC87"/>
<dbReference type="CDD" id="cd02440">
    <property type="entry name" value="AdoMet_MTases"/>
    <property type="match status" value="1"/>
</dbReference>
<keyword evidence="6" id="KW-1185">Reference proteome</keyword>
<dbReference type="Gene3D" id="3.40.50.150">
    <property type="entry name" value="Vaccinia Virus protein VP39"/>
    <property type="match status" value="1"/>
</dbReference>
<dbReference type="PANTHER" id="PTHR43464:SF19">
    <property type="entry name" value="UBIQUINONE BIOSYNTHESIS O-METHYLTRANSFERASE, MITOCHONDRIAL"/>
    <property type="match status" value="1"/>
</dbReference>
<name>A0ABD5MC87_9EURY</name>
<feature type="domain" description="Methyltransferase" evidence="4">
    <location>
        <begin position="36"/>
        <end position="124"/>
    </location>
</feature>
<dbReference type="Pfam" id="PF13649">
    <property type="entry name" value="Methyltransf_25"/>
    <property type="match status" value="1"/>
</dbReference>
<dbReference type="EC" id="2.1.1.64" evidence="5"/>
<keyword evidence="2 5" id="KW-0808">Transferase</keyword>
<evidence type="ECO:0000313" key="6">
    <source>
        <dbReference type="Proteomes" id="UP001570511"/>
    </source>
</evidence>
<dbReference type="SUPFAM" id="SSF53335">
    <property type="entry name" value="S-adenosyl-L-methionine-dependent methyltransferases"/>
    <property type="match status" value="1"/>
</dbReference>